<dbReference type="AlphaFoldDB" id="A0A2J6RFM8"/>
<evidence type="ECO:0000256" key="2">
    <source>
        <dbReference type="ARBA" id="ARBA00022670"/>
    </source>
</evidence>
<dbReference type="InterPro" id="IPR015366">
    <property type="entry name" value="S53_propep"/>
</dbReference>
<comment type="subcellular location">
    <subcellularLocation>
        <location evidence="1">Secreted</location>
        <location evidence="1">Extracellular space</location>
    </subcellularLocation>
</comment>
<feature type="active site" description="Charge relay system" evidence="8">
    <location>
        <position position="591"/>
    </location>
</feature>
<feature type="active site" description="Charge relay system" evidence="8">
    <location>
        <position position="316"/>
    </location>
</feature>
<dbReference type="OrthoDB" id="409122at2759"/>
<accession>A0A2J6RFM8</accession>
<dbReference type="GO" id="GO:0005576">
    <property type="term" value="C:extracellular region"/>
    <property type="evidence" value="ECO:0007669"/>
    <property type="project" value="UniProtKB-SubCell"/>
</dbReference>
<feature type="chain" id="PRO_5014357369" evidence="9">
    <location>
        <begin position="21"/>
        <end position="673"/>
    </location>
</feature>
<dbReference type="Pfam" id="PF09286">
    <property type="entry name" value="Pro-kuma_activ"/>
    <property type="match status" value="1"/>
</dbReference>
<comment type="cofactor">
    <cofactor evidence="8">
        <name>Ca(2+)</name>
        <dbReference type="ChEBI" id="CHEBI:29108"/>
    </cofactor>
    <text evidence="8">Binds 1 Ca(2+) ion per subunit.</text>
</comment>
<feature type="binding site" evidence="8">
    <location>
        <position position="633"/>
    </location>
    <ligand>
        <name>Ca(2+)</name>
        <dbReference type="ChEBI" id="CHEBI:29108"/>
    </ligand>
</feature>
<evidence type="ECO:0000256" key="5">
    <source>
        <dbReference type="ARBA" id="ARBA00022825"/>
    </source>
</evidence>
<feature type="active site" description="Charge relay system" evidence="8">
    <location>
        <position position="320"/>
    </location>
</feature>
<dbReference type="PANTHER" id="PTHR14218">
    <property type="entry name" value="PROTEASE S8 TRIPEPTIDYL PEPTIDASE I CLN2"/>
    <property type="match status" value="1"/>
</dbReference>
<dbReference type="GO" id="GO:0006508">
    <property type="term" value="P:proteolysis"/>
    <property type="evidence" value="ECO:0007669"/>
    <property type="project" value="UniProtKB-KW"/>
</dbReference>
<dbReference type="InterPro" id="IPR030400">
    <property type="entry name" value="Sedolisin_dom"/>
</dbReference>
<dbReference type="SUPFAM" id="SSF52743">
    <property type="entry name" value="Subtilisin-like"/>
    <property type="match status" value="1"/>
</dbReference>
<keyword evidence="6 8" id="KW-0106">Calcium</keyword>
<dbReference type="EMBL" id="KZ613949">
    <property type="protein sequence ID" value="PMD37308.1"/>
    <property type="molecule type" value="Genomic_DNA"/>
</dbReference>
<feature type="domain" description="Peptidase S53" evidence="10">
    <location>
        <begin position="236"/>
        <end position="673"/>
    </location>
</feature>
<feature type="binding site" evidence="8">
    <location>
        <position position="653"/>
    </location>
    <ligand>
        <name>Ca(2+)</name>
        <dbReference type="ChEBI" id="CHEBI:29108"/>
    </ligand>
</feature>
<dbReference type="SMART" id="SM00944">
    <property type="entry name" value="Pro-kuma_activ"/>
    <property type="match status" value="1"/>
</dbReference>
<keyword evidence="7" id="KW-0865">Zymogen</keyword>
<evidence type="ECO:0000256" key="6">
    <source>
        <dbReference type="ARBA" id="ARBA00022837"/>
    </source>
</evidence>
<dbReference type="InterPro" id="IPR050819">
    <property type="entry name" value="Tripeptidyl-peptidase_I"/>
</dbReference>
<dbReference type="Proteomes" id="UP000235786">
    <property type="component" value="Unassembled WGS sequence"/>
</dbReference>
<dbReference type="GO" id="GO:0008240">
    <property type="term" value="F:tripeptidyl-peptidase activity"/>
    <property type="evidence" value="ECO:0007669"/>
    <property type="project" value="TreeGrafter"/>
</dbReference>
<evidence type="ECO:0000256" key="4">
    <source>
        <dbReference type="ARBA" id="ARBA00022801"/>
    </source>
</evidence>
<feature type="binding site" evidence="8">
    <location>
        <position position="632"/>
    </location>
    <ligand>
        <name>Ca(2+)</name>
        <dbReference type="ChEBI" id="CHEBI:29108"/>
    </ligand>
</feature>
<keyword evidence="3 8" id="KW-0479">Metal-binding</keyword>
<evidence type="ECO:0000313" key="11">
    <source>
        <dbReference type="EMBL" id="PMD37308.1"/>
    </source>
</evidence>
<dbReference type="CDD" id="cd11377">
    <property type="entry name" value="Pro-peptidase_S53"/>
    <property type="match status" value="1"/>
</dbReference>
<dbReference type="STRING" id="1149755.A0A2J6RFM8"/>
<proteinExistence type="predicted"/>
<evidence type="ECO:0000256" key="7">
    <source>
        <dbReference type="ARBA" id="ARBA00023145"/>
    </source>
</evidence>
<evidence type="ECO:0000256" key="9">
    <source>
        <dbReference type="SAM" id="SignalP"/>
    </source>
</evidence>
<keyword evidence="2 8" id="KW-0645">Protease</keyword>
<dbReference type="Gene3D" id="3.40.50.200">
    <property type="entry name" value="Peptidase S8/S53 domain"/>
    <property type="match status" value="1"/>
</dbReference>
<organism evidence="11 12">
    <name type="scientific">Hyaloscypha variabilis (strain UAMH 11265 / GT02V1 / F)</name>
    <name type="common">Meliniomyces variabilis</name>
    <dbReference type="NCBI Taxonomy" id="1149755"/>
    <lineage>
        <taxon>Eukaryota</taxon>
        <taxon>Fungi</taxon>
        <taxon>Dikarya</taxon>
        <taxon>Ascomycota</taxon>
        <taxon>Pezizomycotina</taxon>
        <taxon>Leotiomycetes</taxon>
        <taxon>Helotiales</taxon>
        <taxon>Hyaloscyphaceae</taxon>
        <taxon>Hyaloscypha</taxon>
        <taxon>Hyaloscypha variabilis</taxon>
    </lineage>
</organism>
<evidence type="ECO:0000256" key="3">
    <source>
        <dbReference type="ARBA" id="ARBA00022723"/>
    </source>
</evidence>
<protein>
    <submittedName>
        <fullName evidence="11">Putative Tripeptidyl-peptidase sed1</fullName>
    </submittedName>
</protein>
<keyword evidence="5 8" id="KW-0720">Serine protease</keyword>
<reference evidence="11 12" key="1">
    <citation type="submission" date="2016-04" db="EMBL/GenBank/DDBJ databases">
        <title>A degradative enzymes factory behind the ericoid mycorrhizal symbiosis.</title>
        <authorList>
            <consortium name="DOE Joint Genome Institute"/>
            <person name="Martino E."/>
            <person name="Morin E."/>
            <person name="Grelet G."/>
            <person name="Kuo A."/>
            <person name="Kohler A."/>
            <person name="Daghino S."/>
            <person name="Barry K."/>
            <person name="Choi C."/>
            <person name="Cichocki N."/>
            <person name="Clum A."/>
            <person name="Copeland A."/>
            <person name="Hainaut M."/>
            <person name="Haridas S."/>
            <person name="Labutti K."/>
            <person name="Lindquist E."/>
            <person name="Lipzen A."/>
            <person name="Khouja H.-R."/>
            <person name="Murat C."/>
            <person name="Ohm R."/>
            <person name="Olson A."/>
            <person name="Spatafora J."/>
            <person name="Veneault-Fourrey C."/>
            <person name="Henrissat B."/>
            <person name="Grigoriev I."/>
            <person name="Martin F."/>
            <person name="Perotto S."/>
        </authorList>
    </citation>
    <scope>NUCLEOTIDE SEQUENCE [LARGE SCALE GENOMIC DNA]</scope>
    <source>
        <strain evidence="11 12">F</strain>
    </source>
</reference>
<name>A0A2J6RFM8_HYAVF</name>
<dbReference type="PROSITE" id="PS51695">
    <property type="entry name" value="SEDOLISIN"/>
    <property type="match status" value="1"/>
</dbReference>
<dbReference type="PANTHER" id="PTHR14218:SF19">
    <property type="entry name" value="SERINE PROTEASE AORO, PUTATIVE (AFU_ORTHOLOGUE AFUA_6G10250)-RELATED"/>
    <property type="match status" value="1"/>
</dbReference>
<evidence type="ECO:0000256" key="1">
    <source>
        <dbReference type="ARBA" id="ARBA00004239"/>
    </source>
</evidence>
<dbReference type="GO" id="GO:0046872">
    <property type="term" value="F:metal ion binding"/>
    <property type="evidence" value="ECO:0007669"/>
    <property type="project" value="UniProtKB-UniRule"/>
</dbReference>
<evidence type="ECO:0000313" key="12">
    <source>
        <dbReference type="Proteomes" id="UP000235786"/>
    </source>
</evidence>
<keyword evidence="9" id="KW-0732">Signal</keyword>
<evidence type="ECO:0000256" key="8">
    <source>
        <dbReference type="PROSITE-ProRule" id="PRU01032"/>
    </source>
</evidence>
<feature type="signal peptide" evidence="9">
    <location>
        <begin position="1"/>
        <end position="20"/>
    </location>
</feature>
<dbReference type="InterPro" id="IPR036852">
    <property type="entry name" value="Peptidase_S8/S53_dom_sf"/>
</dbReference>
<sequence length="673" mass="74056">MLIQYLVVALAGGLALDVLGGPLPALTEVRTKREVPSTHNLHERHLPQLAQRWSKKSKLPDAQILPMRIGLKQCNLEAGYEKLMDISTPGSVNYGKHMTPEEIVEFFAPHANASNRVTEWLVESGIAPDRLGISVNKQWVQFDATVAEVDRLLIADFHLWEHASGVLDISSEEYHVPNHIQEHIDYITPGTRLRQRNIKREPAGEFKKRAEDLTIKPMITQLPGFPHPNSSNCDVYVTADCTRVQYDIPRGTTAVAGNKLGIFSSIDVHYSRHDLDVYYSTLYPEIPNGTYPEERLVDGAIGAIEDTTEFVPIGLEAALDFDSSSPLIYPQGLVLYQVDDEYYESNYTFSGFWNTFLDAIDGSYCTYSAFGETGDCTEADCEDPPYPDPNPGGYKGQLQCGVYEPTNVISISYGLEEAGVPDNYLKRQCSEWMKLGLQGVTVVASAGDAGVGPKVCNGASGNIFAPDYLSTCPYILSVGSTEWDRYNQSTPPTPGQKLHEVATKRFPGGGGFSNVFGVPSYQQEAVATYFEQKERSFNFSGYHHFVKDGNFSSVKHGVYHRGGRGYPDVAAVGDRQVVYSNGSWWLDGGTSLSTPVWGAMLNLINEERLACGKSTLGWIHPVLYKHPEVFTDITIGNNPGCGSPGFPAAKGWDPLTGLGSPKFPALKKLLTEI</sequence>
<feature type="binding site" evidence="8">
    <location>
        <position position="651"/>
    </location>
    <ligand>
        <name>Ca(2+)</name>
        <dbReference type="ChEBI" id="CHEBI:29108"/>
    </ligand>
</feature>
<dbReference type="SUPFAM" id="SSF54897">
    <property type="entry name" value="Protease propeptides/inhibitors"/>
    <property type="match status" value="1"/>
</dbReference>
<gene>
    <name evidence="11" type="ORF">L207DRAFT_492717</name>
</gene>
<evidence type="ECO:0000259" key="10">
    <source>
        <dbReference type="PROSITE" id="PS51695"/>
    </source>
</evidence>
<keyword evidence="4 8" id="KW-0378">Hydrolase</keyword>
<dbReference type="CDD" id="cd04056">
    <property type="entry name" value="Peptidases_S53"/>
    <property type="match status" value="1"/>
</dbReference>
<keyword evidence="12" id="KW-1185">Reference proteome</keyword>
<dbReference type="GO" id="GO:0004252">
    <property type="term" value="F:serine-type endopeptidase activity"/>
    <property type="evidence" value="ECO:0007669"/>
    <property type="project" value="UniProtKB-UniRule"/>
</dbReference>